<evidence type="ECO:0000256" key="1">
    <source>
        <dbReference type="ARBA" id="ARBA00022555"/>
    </source>
</evidence>
<dbReference type="PROSITE" id="PS50886">
    <property type="entry name" value="TRBD"/>
    <property type="match status" value="1"/>
</dbReference>
<proteinExistence type="predicted"/>
<gene>
    <name evidence="4" type="primary">metG_31</name>
    <name evidence="4" type="ORF">SDC9_77786</name>
</gene>
<dbReference type="PANTHER" id="PTHR11586">
    <property type="entry name" value="TRNA-AMINOACYLATION COFACTOR ARC1 FAMILY MEMBER"/>
    <property type="match status" value="1"/>
</dbReference>
<dbReference type="InterPro" id="IPR002547">
    <property type="entry name" value="tRNA-bd_dom"/>
</dbReference>
<sequence length="116" mass="12587">MNASVKPNITLDELDKIDIRVGTIISVEDIKSSNKLVKLSVDFGDFMRTILVGMKGERENPKEIEGKQALFVVNLAPKKMAGELSEGMLFDIGYADGIVPVLALPEKTVPNGTRVG</sequence>
<protein>
    <submittedName>
        <fullName evidence="4">Methionine--tRNA ligase</fullName>
        <ecNumber evidence="4">6.1.1.10</ecNumber>
    </submittedName>
</protein>
<dbReference type="AlphaFoldDB" id="A0A644YRL0"/>
<feature type="domain" description="TRNA-binding" evidence="3">
    <location>
        <begin position="13"/>
        <end position="116"/>
    </location>
</feature>
<dbReference type="PANTHER" id="PTHR11586:SF37">
    <property type="entry name" value="TRNA-BINDING DOMAIN-CONTAINING PROTEIN"/>
    <property type="match status" value="1"/>
</dbReference>
<keyword evidence="2" id="KW-0694">RNA-binding</keyword>
<keyword evidence="4" id="KW-0436">Ligase</keyword>
<keyword evidence="1" id="KW-0820">tRNA-binding</keyword>
<dbReference type="GO" id="GO:0000049">
    <property type="term" value="F:tRNA binding"/>
    <property type="evidence" value="ECO:0007669"/>
    <property type="project" value="UniProtKB-KW"/>
</dbReference>
<dbReference type="EMBL" id="VSSQ01006015">
    <property type="protein sequence ID" value="MPM31232.1"/>
    <property type="molecule type" value="Genomic_DNA"/>
</dbReference>
<reference evidence="4" key="1">
    <citation type="submission" date="2019-08" db="EMBL/GenBank/DDBJ databases">
        <authorList>
            <person name="Kucharzyk K."/>
            <person name="Murdoch R.W."/>
            <person name="Higgins S."/>
            <person name="Loffler F."/>
        </authorList>
    </citation>
    <scope>NUCLEOTIDE SEQUENCE</scope>
</reference>
<organism evidence="4">
    <name type="scientific">bioreactor metagenome</name>
    <dbReference type="NCBI Taxonomy" id="1076179"/>
    <lineage>
        <taxon>unclassified sequences</taxon>
        <taxon>metagenomes</taxon>
        <taxon>ecological metagenomes</taxon>
    </lineage>
</organism>
<dbReference type="Pfam" id="PF01588">
    <property type="entry name" value="tRNA_bind"/>
    <property type="match status" value="1"/>
</dbReference>
<dbReference type="GO" id="GO:0004825">
    <property type="term" value="F:methionine-tRNA ligase activity"/>
    <property type="evidence" value="ECO:0007669"/>
    <property type="project" value="UniProtKB-EC"/>
</dbReference>
<evidence type="ECO:0000256" key="2">
    <source>
        <dbReference type="ARBA" id="ARBA00022884"/>
    </source>
</evidence>
<accession>A0A644YRL0</accession>
<evidence type="ECO:0000259" key="3">
    <source>
        <dbReference type="PROSITE" id="PS50886"/>
    </source>
</evidence>
<name>A0A644YRL0_9ZZZZ</name>
<dbReference type="InterPro" id="IPR051270">
    <property type="entry name" value="Tyrosine-tRNA_ligase_regulator"/>
</dbReference>
<dbReference type="InterPro" id="IPR012340">
    <property type="entry name" value="NA-bd_OB-fold"/>
</dbReference>
<dbReference type="Gene3D" id="2.40.50.140">
    <property type="entry name" value="Nucleic acid-binding proteins"/>
    <property type="match status" value="1"/>
</dbReference>
<dbReference type="EC" id="6.1.1.10" evidence="4"/>
<evidence type="ECO:0000313" key="4">
    <source>
        <dbReference type="EMBL" id="MPM31232.1"/>
    </source>
</evidence>
<comment type="caution">
    <text evidence="4">The sequence shown here is derived from an EMBL/GenBank/DDBJ whole genome shotgun (WGS) entry which is preliminary data.</text>
</comment>
<dbReference type="SUPFAM" id="SSF50249">
    <property type="entry name" value="Nucleic acid-binding proteins"/>
    <property type="match status" value="1"/>
</dbReference>